<dbReference type="PROSITE" id="PS51257">
    <property type="entry name" value="PROKAR_LIPOPROTEIN"/>
    <property type="match status" value="1"/>
</dbReference>
<gene>
    <name evidence="2" type="ORF">DFR29_103243</name>
</gene>
<accession>A0A4R6Z4U1</accession>
<feature type="region of interest" description="Disordered" evidence="1">
    <location>
        <begin position="127"/>
        <end position="157"/>
    </location>
</feature>
<sequence length="157" mass="16956">MKLSFPIRAFLVFLILSLLAACGSGKPVRRINPPAVTIQQLAVQPDGRWQIELRIQNFSTVPTVFDTVEASLEIEGANAGSIYVKPALEIPGQSADLVSLSITPSREAATRLAETVRSGSFGYQLRGGVTTSEPKNKFPVTQSSRLSPVPGRADTYR</sequence>
<protein>
    <recommendedName>
        <fullName evidence="4">Late embryogenesis abundant protein</fullName>
    </recommendedName>
</protein>
<dbReference type="Gene3D" id="2.60.40.1820">
    <property type="match status" value="1"/>
</dbReference>
<organism evidence="2 3">
    <name type="scientific">Tahibacter aquaticus</name>
    <dbReference type="NCBI Taxonomy" id="520092"/>
    <lineage>
        <taxon>Bacteria</taxon>
        <taxon>Pseudomonadati</taxon>
        <taxon>Pseudomonadota</taxon>
        <taxon>Gammaproteobacteria</taxon>
        <taxon>Lysobacterales</taxon>
        <taxon>Rhodanobacteraceae</taxon>
        <taxon>Tahibacter</taxon>
    </lineage>
</organism>
<evidence type="ECO:0000256" key="1">
    <source>
        <dbReference type="SAM" id="MobiDB-lite"/>
    </source>
</evidence>
<proteinExistence type="predicted"/>
<dbReference type="RefSeq" id="WP_133817840.1">
    <property type="nucleotide sequence ID" value="NZ_SNZH01000003.1"/>
</dbReference>
<dbReference type="Proteomes" id="UP000295293">
    <property type="component" value="Unassembled WGS sequence"/>
</dbReference>
<keyword evidence="3" id="KW-1185">Reference proteome</keyword>
<reference evidence="2 3" key="1">
    <citation type="submission" date="2019-03" db="EMBL/GenBank/DDBJ databases">
        <title>Genomic Encyclopedia of Type Strains, Phase IV (KMG-IV): sequencing the most valuable type-strain genomes for metagenomic binning, comparative biology and taxonomic classification.</title>
        <authorList>
            <person name="Goeker M."/>
        </authorList>
    </citation>
    <scope>NUCLEOTIDE SEQUENCE [LARGE SCALE GENOMIC DNA]</scope>
    <source>
        <strain evidence="2 3">DSM 21667</strain>
    </source>
</reference>
<dbReference type="EMBL" id="SNZH01000003">
    <property type="protein sequence ID" value="TDR46707.1"/>
    <property type="molecule type" value="Genomic_DNA"/>
</dbReference>
<evidence type="ECO:0000313" key="2">
    <source>
        <dbReference type="EMBL" id="TDR46707.1"/>
    </source>
</evidence>
<name>A0A4R6Z4U1_9GAMM</name>
<dbReference type="SUPFAM" id="SSF117070">
    <property type="entry name" value="LEA14-like"/>
    <property type="match status" value="1"/>
</dbReference>
<dbReference type="AlphaFoldDB" id="A0A4R6Z4U1"/>
<evidence type="ECO:0008006" key="4">
    <source>
        <dbReference type="Google" id="ProtNLM"/>
    </source>
</evidence>
<dbReference type="OrthoDB" id="5954188at2"/>
<comment type="caution">
    <text evidence="2">The sequence shown here is derived from an EMBL/GenBank/DDBJ whole genome shotgun (WGS) entry which is preliminary data.</text>
</comment>
<evidence type="ECO:0000313" key="3">
    <source>
        <dbReference type="Proteomes" id="UP000295293"/>
    </source>
</evidence>
<feature type="compositionally biased region" description="Polar residues" evidence="1">
    <location>
        <begin position="129"/>
        <end position="146"/>
    </location>
</feature>